<dbReference type="NCBIfam" id="TIGR00004">
    <property type="entry name" value="Rid family detoxifying hydrolase"/>
    <property type="match status" value="1"/>
</dbReference>
<sequence>MKLQPQIIATDKAPAAIGPYSQAIKLGNLLFTSGQIPLNANGELVEGGIEEQTHQVFQNLKAVLAEAGATLADVAKATVFIKDMNQFAALNAIYASYFGDHKPARSTVEVARLPKDVLVEIELIVAI</sequence>
<comment type="similarity">
    <text evidence="1">Belongs to the RutC family.</text>
</comment>
<gene>
    <name evidence="2" type="ORF">ACFPYJ_07050</name>
</gene>
<name>A0ABW0VXR5_9BACL</name>
<dbReference type="InterPro" id="IPR006056">
    <property type="entry name" value="RidA"/>
</dbReference>
<dbReference type="PANTHER" id="PTHR11803">
    <property type="entry name" value="2-IMINOBUTANOATE/2-IMINOPROPANOATE DEAMINASE RIDA"/>
    <property type="match status" value="1"/>
</dbReference>
<dbReference type="CDD" id="cd00448">
    <property type="entry name" value="YjgF_YER057c_UK114_family"/>
    <property type="match status" value="1"/>
</dbReference>
<evidence type="ECO:0000313" key="3">
    <source>
        <dbReference type="Proteomes" id="UP001596047"/>
    </source>
</evidence>
<dbReference type="PROSITE" id="PS01094">
    <property type="entry name" value="UPF0076"/>
    <property type="match status" value="1"/>
</dbReference>
<dbReference type="EMBL" id="JBHSOW010000027">
    <property type="protein sequence ID" value="MFC5648886.1"/>
    <property type="molecule type" value="Genomic_DNA"/>
</dbReference>
<reference evidence="3" key="1">
    <citation type="journal article" date="2019" name="Int. J. Syst. Evol. Microbiol.">
        <title>The Global Catalogue of Microorganisms (GCM) 10K type strain sequencing project: providing services to taxonomists for standard genome sequencing and annotation.</title>
        <authorList>
            <consortium name="The Broad Institute Genomics Platform"/>
            <consortium name="The Broad Institute Genome Sequencing Center for Infectious Disease"/>
            <person name="Wu L."/>
            <person name="Ma J."/>
        </authorList>
    </citation>
    <scope>NUCLEOTIDE SEQUENCE [LARGE SCALE GENOMIC DNA]</scope>
    <source>
        <strain evidence="3">CGMCC 1.3240</strain>
    </source>
</reference>
<dbReference type="InterPro" id="IPR006175">
    <property type="entry name" value="YjgF/YER057c/UK114"/>
</dbReference>
<keyword evidence="3" id="KW-1185">Reference proteome</keyword>
<dbReference type="Pfam" id="PF01042">
    <property type="entry name" value="Ribonuc_L-PSP"/>
    <property type="match status" value="1"/>
</dbReference>
<dbReference type="SUPFAM" id="SSF55298">
    <property type="entry name" value="YjgF-like"/>
    <property type="match status" value="1"/>
</dbReference>
<dbReference type="PANTHER" id="PTHR11803:SF39">
    <property type="entry name" value="2-IMINOBUTANOATE_2-IMINOPROPANOATE DEAMINASE"/>
    <property type="match status" value="1"/>
</dbReference>
<dbReference type="InterPro" id="IPR019897">
    <property type="entry name" value="RidA_CS"/>
</dbReference>
<proteinExistence type="inferred from homology"/>
<dbReference type="Gene3D" id="3.30.1330.40">
    <property type="entry name" value="RutC-like"/>
    <property type="match status" value="1"/>
</dbReference>
<accession>A0ABW0VXR5</accession>
<comment type="caution">
    <text evidence="2">The sequence shown here is derived from an EMBL/GenBank/DDBJ whole genome shotgun (WGS) entry which is preliminary data.</text>
</comment>
<organism evidence="2 3">
    <name type="scientific">Paenibacillus solisilvae</name>
    <dbReference type="NCBI Taxonomy" id="2486751"/>
    <lineage>
        <taxon>Bacteria</taxon>
        <taxon>Bacillati</taxon>
        <taxon>Bacillota</taxon>
        <taxon>Bacilli</taxon>
        <taxon>Bacillales</taxon>
        <taxon>Paenibacillaceae</taxon>
        <taxon>Paenibacillus</taxon>
    </lineage>
</organism>
<evidence type="ECO:0000256" key="1">
    <source>
        <dbReference type="ARBA" id="ARBA00010552"/>
    </source>
</evidence>
<protein>
    <submittedName>
        <fullName evidence="2">RidA family protein</fullName>
    </submittedName>
</protein>
<evidence type="ECO:0000313" key="2">
    <source>
        <dbReference type="EMBL" id="MFC5648886.1"/>
    </source>
</evidence>
<dbReference type="InterPro" id="IPR035959">
    <property type="entry name" value="RutC-like_sf"/>
</dbReference>
<dbReference type="Proteomes" id="UP001596047">
    <property type="component" value="Unassembled WGS sequence"/>
</dbReference>
<dbReference type="RefSeq" id="WP_379187378.1">
    <property type="nucleotide sequence ID" value="NZ_JBHSOW010000027.1"/>
</dbReference>